<evidence type="ECO:0000313" key="3">
    <source>
        <dbReference type="EMBL" id="ASD62286.1"/>
    </source>
</evidence>
<dbReference type="SUPFAM" id="SSF55961">
    <property type="entry name" value="Bet v1-like"/>
    <property type="match status" value="2"/>
</dbReference>
<feature type="domain" description="Activator of Hsp90 ATPase homologue 1/2-like C-terminal" evidence="2">
    <location>
        <begin position="17"/>
        <end position="149"/>
    </location>
</feature>
<dbReference type="Pfam" id="PF08327">
    <property type="entry name" value="AHSA1"/>
    <property type="match status" value="2"/>
</dbReference>
<comment type="similarity">
    <text evidence="1">Belongs to the AHA1 family.</text>
</comment>
<dbReference type="CDD" id="cd07814">
    <property type="entry name" value="SRPBCC_CalC_Aha1-like"/>
    <property type="match status" value="1"/>
</dbReference>
<dbReference type="InterPro" id="IPR023393">
    <property type="entry name" value="START-like_dom_sf"/>
</dbReference>
<proteinExistence type="inferred from homology"/>
<evidence type="ECO:0000256" key="1">
    <source>
        <dbReference type="ARBA" id="ARBA00006817"/>
    </source>
</evidence>
<evidence type="ECO:0000313" key="4">
    <source>
        <dbReference type="Proteomes" id="UP000197003"/>
    </source>
</evidence>
<gene>
    <name evidence="3" type="ORF">B9G79_01250</name>
</gene>
<name>A0A1Z3N489_BDEBC</name>
<protein>
    <recommendedName>
        <fullName evidence="2">Activator of Hsp90 ATPase homologue 1/2-like C-terminal domain-containing protein</fullName>
    </recommendedName>
</protein>
<organism evidence="3 4">
    <name type="scientific">Bdellovibrio bacteriovorus</name>
    <dbReference type="NCBI Taxonomy" id="959"/>
    <lineage>
        <taxon>Bacteria</taxon>
        <taxon>Pseudomonadati</taxon>
        <taxon>Bdellovibrionota</taxon>
        <taxon>Bdellovibrionia</taxon>
        <taxon>Bdellovibrionales</taxon>
        <taxon>Pseudobdellovibrionaceae</taxon>
        <taxon>Bdellovibrio</taxon>
    </lineage>
</organism>
<dbReference type="CDD" id="cd08894">
    <property type="entry name" value="SRPBCC_CalC_Aha1-like_1"/>
    <property type="match status" value="1"/>
</dbReference>
<dbReference type="Proteomes" id="UP000197003">
    <property type="component" value="Chromosome"/>
</dbReference>
<dbReference type="OrthoDB" id="9800899at2"/>
<sequence length="317" mass="36262">MAAKSKSNEIKITRIYDAPVKAVWDAWTDPDQVAKWWGPRGFTITTHSKDLRPGGHWAYTMHGPDGTNWENKTIYHEVVERSRLVYDHGGNDDRPPLFRVTATFQDVKGKTKLEMTMTLPTPEAAQETKKFIKAAGGNSTWDRLAEYLEKESTGHETFVINRSFEAPIHTVFEMWTNPEHFAKWIPPTGFTMKFLRADIKTGGSTLCMMTNGQGVEFYSRAHYLEINRPDRIVYTQQFCDKDEKPSRHPLAPTWPESMKTTVLLTEEAPDETRVTITWEAHGTWTKEELATFVQGRAGMTQGWTGSFDKLEDLLAKK</sequence>
<dbReference type="Gene3D" id="3.30.530.20">
    <property type="match status" value="2"/>
</dbReference>
<dbReference type="AlphaFoldDB" id="A0A1Z3N489"/>
<dbReference type="PANTHER" id="PTHR36929:SF5">
    <property type="entry name" value="BLR6751 PROTEIN"/>
    <property type="match status" value="1"/>
</dbReference>
<evidence type="ECO:0000259" key="2">
    <source>
        <dbReference type="Pfam" id="PF08327"/>
    </source>
</evidence>
<reference evidence="3 4" key="1">
    <citation type="submission" date="2017-04" db="EMBL/GenBank/DDBJ databases">
        <title>Whole genome sequence of Bdellovibrio bacteriovorus strain SSB218315.</title>
        <authorList>
            <person name="Oyedara O."/>
            <person name="Rodriguez-Perez M.A."/>
        </authorList>
    </citation>
    <scope>NUCLEOTIDE SEQUENCE [LARGE SCALE GENOMIC DNA]</scope>
    <source>
        <strain evidence="3 4">SSB218315</strain>
    </source>
</reference>
<dbReference type="InterPro" id="IPR013538">
    <property type="entry name" value="ASHA1/2-like_C"/>
</dbReference>
<dbReference type="PANTHER" id="PTHR36929">
    <property type="entry name" value="ATTACHMENT SUBUNIT, PUTATIVE-RELATED"/>
    <property type="match status" value="1"/>
</dbReference>
<dbReference type="RefSeq" id="WP_088563936.1">
    <property type="nucleotide sequence ID" value="NZ_CP020946.1"/>
</dbReference>
<dbReference type="EMBL" id="CP020946">
    <property type="protein sequence ID" value="ASD62286.1"/>
    <property type="molecule type" value="Genomic_DNA"/>
</dbReference>
<feature type="domain" description="Activator of Hsp90 ATPase homologue 1/2-like C-terminal" evidence="2">
    <location>
        <begin position="166"/>
        <end position="314"/>
    </location>
</feature>
<accession>A0A1Z3N489</accession>